<dbReference type="SUPFAM" id="SSF53187">
    <property type="entry name" value="Zn-dependent exopeptidases"/>
    <property type="match status" value="1"/>
</dbReference>
<reference evidence="4" key="1">
    <citation type="submission" date="2021-11" db="EMBL/GenBank/DDBJ databases">
        <title>Cultivation dependent microbiological survey of springs from the worlds oldest radium mine currently devoted to the extraction of radon-saturated water.</title>
        <authorList>
            <person name="Kapinusova G."/>
            <person name="Smrhova T."/>
            <person name="Strejcek M."/>
            <person name="Suman J."/>
            <person name="Jani K."/>
            <person name="Pajer P."/>
            <person name="Uhlik O."/>
        </authorList>
    </citation>
    <scope>NUCLEOTIDE SEQUENCE [LARGE SCALE GENOMIC DNA]</scope>
    <source>
        <strain evidence="4">J379</strain>
    </source>
</reference>
<dbReference type="Pfam" id="PF04389">
    <property type="entry name" value="Peptidase_M28"/>
    <property type="match status" value="1"/>
</dbReference>
<evidence type="ECO:0000313" key="4">
    <source>
        <dbReference type="Proteomes" id="UP001058860"/>
    </source>
</evidence>
<dbReference type="InterPro" id="IPR051464">
    <property type="entry name" value="Peptidase_M42_aminopept"/>
</dbReference>
<dbReference type="PANTHER" id="PTHR32481:SF0">
    <property type="entry name" value="AMINOPEPTIDASE YPDE-RELATED"/>
    <property type="match status" value="1"/>
</dbReference>
<dbReference type="Gene3D" id="3.40.630.10">
    <property type="entry name" value="Zn peptidases"/>
    <property type="match status" value="1"/>
</dbReference>
<dbReference type="EMBL" id="CP088295">
    <property type="protein sequence ID" value="UUY03146.1"/>
    <property type="molecule type" value="Genomic_DNA"/>
</dbReference>
<sequence length="408" mass="44427">MATRTVDGHRPAPGTHDPELLAELEHAVTLLADIDRPSASEGETRAALWIADALKAHGLEPRVEAERAHGTYWWPVGLLNAAALWSLRLARRGRRKRAFALAAVATAALVDDLDHRHRWFRRAALPHKPTHNVTAVAGDADAARTLVVVAHHDAAHSGAIFDPGLPRALQARFPETYDKAIFHPPLLWLTVLGPLLAIWTAVSGGRRAYRWARFFTVGTILGMADIGRRPAVPGANDNLTGVAVLLGLARRLREQPVRGLRVLLVSVGAEESFSEGMAAWGRRHFPDLPRDASWVIAVDSVGSPTLCAPISEGFLRPYDYDPALRRHAIEAAGAHGVDIEADFRFSFATDAQIAHHAGYRSMMLGSVDELRSPSNYHWPSDTADNVDYDTVGEAVTVVDGIIRRLAAA</sequence>
<proteinExistence type="predicted"/>
<dbReference type="InterPro" id="IPR007484">
    <property type="entry name" value="Peptidase_M28"/>
</dbReference>
<evidence type="ECO:0000313" key="3">
    <source>
        <dbReference type="EMBL" id="UUY03146.1"/>
    </source>
</evidence>
<dbReference type="PANTHER" id="PTHR32481">
    <property type="entry name" value="AMINOPEPTIDASE"/>
    <property type="match status" value="1"/>
</dbReference>
<keyword evidence="1" id="KW-0812">Transmembrane</keyword>
<name>A0ABY5PEU3_9ACTN</name>
<dbReference type="Proteomes" id="UP001058860">
    <property type="component" value="Chromosome"/>
</dbReference>
<keyword evidence="1" id="KW-1133">Transmembrane helix</keyword>
<feature type="domain" description="Peptidase M28" evidence="2">
    <location>
        <begin position="232"/>
        <end position="395"/>
    </location>
</feature>
<organism evidence="3 4">
    <name type="scientific">Svornostia abyssi</name>
    <dbReference type="NCBI Taxonomy" id="2898438"/>
    <lineage>
        <taxon>Bacteria</taxon>
        <taxon>Bacillati</taxon>
        <taxon>Actinomycetota</taxon>
        <taxon>Thermoleophilia</taxon>
        <taxon>Solirubrobacterales</taxon>
        <taxon>Baekduiaceae</taxon>
        <taxon>Svornostia</taxon>
    </lineage>
</organism>
<feature type="transmembrane region" description="Helical" evidence="1">
    <location>
        <begin position="180"/>
        <end position="202"/>
    </location>
</feature>
<dbReference type="RefSeq" id="WP_353863658.1">
    <property type="nucleotide sequence ID" value="NZ_CP088295.1"/>
</dbReference>
<evidence type="ECO:0000256" key="1">
    <source>
        <dbReference type="SAM" id="Phobius"/>
    </source>
</evidence>
<keyword evidence="4" id="KW-1185">Reference proteome</keyword>
<gene>
    <name evidence="3" type="ORF">LRS13_21100</name>
</gene>
<evidence type="ECO:0000259" key="2">
    <source>
        <dbReference type="Pfam" id="PF04389"/>
    </source>
</evidence>
<accession>A0ABY5PEU3</accession>
<keyword evidence="1" id="KW-0472">Membrane</keyword>
<protein>
    <submittedName>
        <fullName evidence="3">M28 family metallopeptidase</fullName>
    </submittedName>
</protein>